<dbReference type="OrthoDB" id="2186891at2"/>
<protein>
    <recommendedName>
        <fullName evidence="8">FtsX-like permease family protein</fullName>
    </recommendedName>
</protein>
<keyword evidence="1" id="KW-0472">Membrane</keyword>
<name>A0A367CGF0_9ENTE</name>
<keyword evidence="1" id="KW-1133">Transmembrane helix</keyword>
<reference evidence="2 5" key="2">
    <citation type="submission" date="2017-09" db="EMBL/GenBank/DDBJ databases">
        <title>FDA dAtabase for Regulatory Grade micrObial Sequences (FDA-ARGOS): Supporting development and validation of Infectious Disease Dx tests.</title>
        <authorList>
            <person name="Minogue T."/>
            <person name="Wolcott M."/>
            <person name="Wasieloski L."/>
            <person name="Aguilar W."/>
            <person name="Moore D."/>
            <person name="Tallon L.J."/>
            <person name="Sadzewicz L."/>
            <person name="Ott S."/>
            <person name="Zhao X."/>
            <person name="Nagaraj S."/>
            <person name="Vavikolanu K."/>
            <person name="Aluvathingal J."/>
            <person name="Nadendla S."/>
            <person name="Sichtig H."/>
        </authorList>
    </citation>
    <scope>NUCLEOTIDE SEQUENCE [LARGE SCALE GENOMIC DNA]</scope>
    <source>
        <strain evidence="2 5">FDAARGOS_396</strain>
    </source>
</reference>
<evidence type="ECO:0000313" key="4">
    <source>
        <dbReference type="EMBL" id="STP30656.1"/>
    </source>
</evidence>
<sequence>MRMIRYSTARLVYYKKQTIFYCLFSSIAAFLLMLACNLYHVQTTIYSQVQERLNFLDITAVKANLPSIVTIRQFYLKVIVILLTIFSVMFIFFFQRSLRQDSQELINWRLAGLSKGKIFLFIAWQLMLPLLICCTVLLLWIVLFQRSYQEMIQQINFLCLKFFDMPDIHSLATTSKLAIPMDQQTFFKIEFVNDLFLIDTLKGFYQTVLMLAGTSMTLSILQFSIFYHRLKKGRMIFFDTI</sequence>
<dbReference type="KEGG" id="edu:LIU_10100"/>
<dbReference type="Proteomes" id="UP000220669">
    <property type="component" value="Unassembled WGS sequence"/>
</dbReference>
<dbReference type="STRING" id="53345.LIU_10100"/>
<proteinExistence type="predicted"/>
<organism evidence="3 6">
    <name type="scientific">Enterococcus durans</name>
    <dbReference type="NCBI Taxonomy" id="53345"/>
    <lineage>
        <taxon>Bacteria</taxon>
        <taxon>Bacillati</taxon>
        <taxon>Bacillota</taxon>
        <taxon>Bacilli</taxon>
        <taxon>Lactobacillales</taxon>
        <taxon>Enterococcaceae</taxon>
        <taxon>Enterococcus</taxon>
    </lineage>
</organism>
<evidence type="ECO:0000313" key="6">
    <source>
        <dbReference type="Proteomes" id="UP000252797"/>
    </source>
</evidence>
<evidence type="ECO:0000313" key="2">
    <source>
        <dbReference type="EMBL" id="PEH45128.1"/>
    </source>
</evidence>
<feature type="transmembrane region" description="Helical" evidence="1">
    <location>
        <begin position="118"/>
        <end position="143"/>
    </location>
</feature>
<evidence type="ECO:0000313" key="3">
    <source>
        <dbReference type="EMBL" id="RCA11070.1"/>
    </source>
</evidence>
<feature type="transmembrane region" description="Helical" evidence="1">
    <location>
        <begin position="204"/>
        <end position="227"/>
    </location>
</feature>
<dbReference type="Proteomes" id="UP000254070">
    <property type="component" value="Unassembled WGS sequence"/>
</dbReference>
<dbReference type="AlphaFoldDB" id="A0A367CGF0"/>
<dbReference type="EMBL" id="LEPB01000004">
    <property type="protein sequence ID" value="RCA11070.1"/>
    <property type="molecule type" value="Genomic_DNA"/>
</dbReference>
<reference evidence="4 7" key="3">
    <citation type="submission" date="2018-06" db="EMBL/GenBank/DDBJ databases">
        <authorList>
            <consortium name="Pathogen Informatics"/>
            <person name="Doyle S."/>
        </authorList>
    </citation>
    <scope>NUCLEOTIDE SEQUENCE [LARGE SCALE GENOMIC DNA]</scope>
    <source>
        <strain evidence="4 7">NCTC8129</strain>
    </source>
</reference>
<feature type="transmembrane region" description="Helical" evidence="1">
    <location>
        <begin position="74"/>
        <end position="94"/>
    </location>
</feature>
<keyword evidence="1" id="KW-0812">Transmembrane</keyword>
<dbReference type="EMBL" id="UGIF01000002">
    <property type="protein sequence ID" value="STP30656.1"/>
    <property type="molecule type" value="Genomic_DNA"/>
</dbReference>
<dbReference type="EMBL" id="PDEB01000004">
    <property type="protein sequence ID" value="PEH45128.1"/>
    <property type="molecule type" value="Genomic_DNA"/>
</dbReference>
<feature type="transmembrane region" description="Helical" evidence="1">
    <location>
        <begin position="20"/>
        <end position="40"/>
    </location>
</feature>
<dbReference type="Proteomes" id="UP000252797">
    <property type="component" value="Unassembled WGS sequence"/>
</dbReference>
<evidence type="ECO:0000313" key="7">
    <source>
        <dbReference type="Proteomes" id="UP000254070"/>
    </source>
</evidence>
<reference evidence="3 6" key="1">
    <citation type="submission" date="2015-06" db="EMBL/GenBank/DDBJ databases">
        <title>The Genome Sequence of Enterococcus durans 4EA1.</title>
        <authorList>
            <consortium name="The Broad Institute Genomics Platform"/>
            <consortium name="The Broad Institute Genome Sequencing Center for Infectious Disease"/>
            <person name="Earl A.M."/>
            <person name="Van Tyne D."/>
            <person name="Lebreton F."/>
            <person name="Saavedra J.T."/>
            <person name="Gilmore M.S."/>
            <person name="Manson Mcguire A."/>
            <person name="Clock S."/>
            <person name="Crupain M."/>
            <person name="Rangan U."/>
            <person name="Young S."/>
            <person name="Abouelleil A."/>
            <person name="Cao P."/>
            <person name="Chapman S.B."/>
            <person name="Griggs A."/>
            <person name="Priest M."/>
            <person name="Shea T."/>
            <person name="Wortman J."/>
            <person name="Nusbaum C."/>
            <person name="Birren B."/>
        </authorList>
    </citation>
    <scope>NUCLEOTIDE SEQUENCE [LARGE SCALE GENOMIC DNA]</scope>
    <source>
        <strain evidence="3 6">4EA1</strain>
    </source>
</reference>
<evidence type="ECO:0008006" key="8">
    <source>
        <dbReference type="Google" id="ProtNLM"/>
    </source>
</evidence>
<evidence type="ECO:0000313" key="5">
    <source>
        <dbReference type="Proteomes" id="UP000220669"/>
    </source>
</evidence>
<dbReference type="RefSeq" id="WP_005876864.1">
    <property type="nucleotide sequence ID" value="NZ_CABGIQ010000026.1"/>
</dbReference>
<evidence type="ECO:0000256" key="1">
    <source>
        <dbReference type="SAM" id="Phobius"/>
    </source>
</evidence>
<accession>A0A367CGF0</accession>
<gene>
    <name evidence="2" type="ORF">CRM96_08945</name>
    <name evidence="3" type="ORF">EA71_01825</name>
    <name evidence="4" type="ORF">NCTC8129_02908</name>
</gene>